<evidence type="ECO:0000256" key="7">
    <source>
        <dbReference type="ARBA" id="ARBA00022741"/>
    </source>
</evidence>
<keyword evidence="4" id="KW-1003">Cell membrane</keyword>
<feature type="domain" description="Histidine kinase" evidence="14">
    <location>
        <begin position="276"/>
        <end position="497"/>
    </location>
</feature>
<dbReference type="SUPFAM" id="SSF52172">
    <property type="entry name" value="CheY-like"/>
    <property type="match status" value="2"/>
</dbReference>
<keyword evidence="8" id="KW-0067">ATP-binding</keyword>
<keyword evidence="7" id="KW-0547">Nucleotide-binding</keyword>
<comment type="subcellular location">
    <subcellularLocation>
        <location evidence="2">Cell membrane</location>
        <topology evidence="2">Multi-pass membrane protein</topology>
    </subcellularLocation>
</comment>
<dbReference type="PROSITE" id="PS50109">
    <property type="entry name" value="HIS_KIN"/>
    <property type="match status" value="1"/>
</dbReference>
<evidence type="ECO:0000313" key="17">
    <source>
        <dbReference type="EMBL" id="MCB6184229.1"/>
    </source>
</evidence>
<keyword evidence="6" id="KW-0812">Transmembrane</keyword>
<evidence type="ECO:0000256" key="6">
    <source>
        <dbReference type="ARBA" id="ARBA00022692"/>
    </source>
</evidence>
<dbReference type="EMBL" id="JAJBZT010000006">
    <property type="protein sequence ID" value="MCB6184229.1"/>
    <property type="molecule type" value="Genomic_DNA"/>
</dbReference>
<dbReference type="Gene3D" id="3.40.50.2300">
    <property type="match status" value="2"/>
</dbReference>
<dbReference type="InterPro" id="IPR001789">
    <property type="entry name" value="Sig_transdc_resp-reg_receiver"/>
</dbReference>
<dbReference type="SMART" id="SM00388">
    <property type="entry name" value="HisKA"/>
    <property type="match status" value="1"/>
</dbReference>
<dbReference type="SMART" id="SM00073">
    <property type="entry name" value="HPT"/>
    <property type="match status" value="1"/>
</dbReference>
<evidence type="ECO:0000259" key="15">
    <source>
        <dbReference type="PROSITE" id="PS50110"/>
    </source>
</evidence>
<evidence type="ECO:0000256" key="4">
    <source>
        <dbReference type="ARBA" id="ARBA00022475"/>
    </source>
</evidence>
<dbReference type="InterPro" id="IPR011006">
    <property type="entry name" value="CheY-like_superfamily"/>
</dbReference>
<dbReference type="InterPro" id="IPR003661">
    <property type="entry name" value="HisK_dim/P_dom"/>
</dbReference>
<dbReference type="Gene3D" id="1.20.120.160">
    <property type="entry name" value="HPT domain"/>
    <property type="match status" value="1"/>
</dbReference>
<evidence type="ECO:0000259" key="16">
    <source>
        <dbReference type="PROSITE" id="PS50894"/>
    </source>
</evidence>
<evidence type="ECO:0000256" key="3">
    <source>
        <dbReference type="ARBA" id="ARBA00012438"/>
    </source>
</evidence>
<feature type="modified residue" description="Phosphohistidine" evidence="12">
    <location>
        <position position="839"/>
    </location>
</feature>
<dbReference type="Gene3D" id="1.10.287.130">
    <property type="match status" value="1"/>
</dbReference>
<evidence type="ECO:0000256" key="13">
    <source>
        <dbReference type="PROSITE-ProRule" id="PRU00169"/>
    </source>
</evidence>
<keyword evidence="10" id="KW-0902">Two-component regulatory system</keyword>
<dbReference type="InterPro" id="IPR036097">
    <property type="entry name" value="HisK_dim/P_sf"/>
</dbReference>
<name>A0ABS8D7P5_9NEIS</name>
<dbReference type="PROSITE" id="PS50110">
    <property type="entry name" value="RESPONSE_REGULATORY"/>
    <property type="match status" value="2"/>
</dbReference>
<feature type="domain" description="Response regulatory" evidence="15">
    <location>
        <begin position="658"/>
        <end position="776"/>
    </location>
</feature>
<evidence type="ECO:0000256" key="5">
    <source>
        <dbReference type="ARBA" id="ARBA00022553"/>
    </source>
</evidence>
<dbReference type="CDD" id="cd16922">
    <property type="entry name" value="HATPase_EvgS-ArcB-TorS-like"/>
    <property type="match status" value="1"/>
</dbReference>
<dbReference type="EC" id="2.7.13.3" evidence="3"/>
<sequence length="898" mass="100657">MTHPLLSRQLRRNFGINETEELVAALSKLMPDPQACAPLLQSLENFCQAIDQSYIQYDRDIAIRTHSMEVSSAELLAANDSLTAKATQQEEVLTHIRNTLNHLSPEEPTDQQLNININDLPVLTARLEELTQNRYLTQIALEQQQALTSLIMNRLPIAIFLQDKEGNIFHWNNQFDRFANEWSNQNDKFAWAKNPKDETRAWQTGQLIISECYLDHLALPVHVQLSRILVSTPGHPEFLLNFAIDITDQLIAEEAMIRAKESAENSNRAKSEFLANMSHEIRTPMNGIMGMTELVLDTDLNPEQKEYLSLVKTSADSLLTIINDILDFSKIEAGKLDIETITFDLHKLMSELAKTVALNAHQKGLELLCDIGEGVPRFVKGDPVRLRQVLLNLVGNAIKFTHEGEVLLGVKVIQQGKQECLLTFNIEDTGIGISPEKQAHIFEAFTQEDTSTTRKYGGTGLGLTISSRLVTLMQGKMELRSTPGIGTVFDITLPLTLADAFASNDPIKLQLHHHTILVIDDNPTNRRIVEGMLQLSGAKVIMFDNGPAAITYLNTQPAPSAILLDGMMPTMDGFETAAHIMGNPHHPPIIMLTSTDRKEDQQKAIEIGVAAYLVKPVTGMELIQTIYGILHPNQENATEEENSAPATPINTPQKKAFKILLAEDNPVNQQLAIRLFEKLGHQISIAEDGRTALTRLQEESFDLVFMDVLMPELDGIEVTEQFRQTELNTGHHTPIIAMTAHAMQGDKERCLEAGMDDYLSKPIRIDDLKQVLAQYEPAEEVESEHYQLDWDAALDRLDGEEELLLELANIFVKEAPIQFERLRKAVEQENFPVASREAHSIKGSLLNFGANRASHKAEAMEILCRAGQNHADIQKFLEDIRHALDQTYISLQIKLQTK</sequence>
<dbReference type="SMART" id="SM00448">
    <property type="entry name" value="REC"/>
    <property type="match status" value="2"/>
</dbReference>
<dbReference type="RefSeq" id="WP_227181041.1">
    <property type="nucleotide sequence ID" value="NZ_JAJBZT010000006.1"/>
</dbReference>
<keyword evidence="9" id="KW-1133">Transmembrane helix</keyword>
<feature type="modified residue" description="4-aspartylphosphate" evidence="13">
    <location>
        <position position="707"/>
    </location>
</feature>
<comment type="catalytic activity">
    <reaction evidence="1">
        <text>ATP + protein L-histidine = ADP + protein N-phospho-L-histidine.</text>
        <dbReference type="EC" id="2.7.13.3"/>
    </reaction>
</comment>
<feature type="domain" description="Response regulatory" evidence="15">
    <location>
        <begin position="515"/>
        <end position="630"/>
    </location>
</feature>
<dbReference type="SMART" id="SM00387">
    <property type="entry name" value="HATPase_c"/>
    <property type="match status" value="1"/>
</dbReference>
<gene>
    <name evidence="17" type="ORF">LIN78_11805</name>
</gene>
<keyword evidence="11" id="KW-0472">Membrane</keyword>
<evidence type="ECO:0000256" key="10">
    <source>
        <dbReference type="ARBA" id="ARBA00023012"/>
    </source>
</evidence>
<evidence type="ECO:0000313" key="18">
    <source>
        <dbReference type="Proteomes" id="UP001165395"/>
    </source>
</evidence>
<feature type="modified residue" description="4-aspartylphosphate" evidence="13">
    <location>
        <position position="565"/>
    </location>
</feature>
<dbReference type="SUPFAM" id="SSF55874">
    <property type="entry name" value="ATPase domain of HSP90 chaperone/DNA topoisomerase II/histidine kinase"/>
    <property type="match status" value="1"/>
</dbReference>
<dbReference type="CDD" id="cd00088">
    <property type="entry name" value="HPT"/>
    <property type="match status" value="1"/>
</dbReference>
<dbReference type="InterPro" id="IPR004358">
    <property type="entry name" value="Sig_transdc_His_kin-like_C"/>
</dbReference>
<dbReference type="CDD" id="cd17546">
    <property type="entry name" value="REC_hyHK_CKI1_RcsC-like"/>
    <property type="match status" value="2"/>
</dbReference>
<evidence type="ECO:0000259" key="14">
    <source>
        <dbReference type="PROSITE" id="PS50109"/>
    </source>
</evidence>
<accession>A0ABS8D7P5</accession>
<dbReference type="PROSITE" id="PS50894">
    <property type="entry name" value="HPT"/>
    <property type="match status" value="1"/>
</dbReference>
<dbReference type="CDD" id="cd00082">
    <property type="entry name" value="HisKA"/>
    <property type="match status" value="1"/>
</dbReference>
<dbReference type="Pfam" id="PF00512">
    <property type="entry name" value="HisKA"/>
    <property type="match status" value="1"/>
</dbReference>
<dbReference type="SUPFAM" id="SSF47384">
    <property type="entry name" value="Homodimeric domain of signal transducing histidine kinase"/>
    <property type="match status" value="1"/>
</dbReference>
<dbReference type="InterPro" id="IPR003594">
    <property type="entry name" value="HATPase_dom"/>
</dbReference>
<organism evidence="17 18">
    <name type="scientific">Leeia speluncae</name>
    <dbReference type="NCBI Taxonomy" id="2884804"/>
    <lineage>
        <taxon>Bacteria</taxon>
        <taxon>Pseudomonadati</taxon>
        <taxon>Pseudomonadota</taxon>
        <taxon>Betaproteobacteria</taxon>
        <taxon>Neisseriales</taxon>
        <taxon>Leeiaceae</taxon>
        <taxon>Leeia</taxon>
    </lineage>
</organism>
<dbReference type="InterPro" id="IPR005467">
    <property type="entry name" value="His_kinase_dom"/>
</dbReference>
<comment type="caution">
    <text evidence="17">The sequence shown here is derived from an EMBL/GenBank/DDBJ whole genome shotgun (WGS) entry which is preliminary data.</text>
</comment>
<dbReference type="Pfam" id="PF00072">
    <property type="entry name" value="Response_reg"/>
    <property type="match status" value="2"/>
</dbReference>
<proteinExistence type="predicted"/>
<evidence type="ECO:0000256" key="1">
    <source>
        <dbReference type="ARBA" id="ARBA00000085"/>
    </source>
</evidence>
<evidence type="ECO:0000256" key="12">
    <source>
        <dbReference type="PROSITE-ProRule" id="PRU00110"/>
    </source>
</evidence>
<dbReference type="InterPro" id="IPR036641">
    <property type="entry name" value="HPT_dom_sf"/>
</dbReference>
<dbReference type="PANTHER" id="PTHR45339">
    <property type="entry name" value="HYBRID SIGNAL TRANSDUCTION HISTIDINE KINASE J"/>
    <property type="match status" value="1"/>
</dbReference>
<keyword evidence="18" id="KW-1185">Reference proteome</keyword>
<evidence type="ECO:0000256" key="8">
    <source>
        <dbReference type="ARBA" id="ARBA00022840"/>
    </source>
</evidence>
<dbReference type="Pfam" id="PF01627">
    <property type="entry name" value="Hpt"/>
    <property type="match status" value="1"/>
</dbReference>
<protein>
    <recommendedName>
        <fullName evidence="3">histidine kinase</fullName>
        <ecNumber evidence="3">2.7.13.3</ecNumber>
    </recommendedName>
</protein>
<reference evidence="17" key="1">
    <citation type="submission" date="2021-10" db="EMBL/GenBank/DDBJ databases">
        <title>The complete genome sequence of Leeia sp. TBRC 13508.</title>
        <authorList>
            <person name="Charoenyingcharoen P."/>
            <person name="Yukphan P."/>
        </authorList>
    </citation>
    <scope>NUCLEOTIDE SEQUENCE</scope>
    <source>
        <strain evidence="17">TBRC 13508</strain>
    </source>
</reference>
<evidence type="ECO:0000256" key="11">
    <source>
        <dbReference type="ARBA" id="ARBA00023136"/>
    </source>
</evidence>
<dbReference type="PANTHER" id="PTHR45339:SF1">
    <property type="entry name" value="HYBRID SIGNAL TRANSDUCTION HISTIDINE KINASE J"/>
    <property type="match status" value="1"/>
</dbReference>
<dbReference type="Gene3D" id="3.30.565.10">
    <property type="entry name" value="Histidine kinase-like ATPase, C-terminal domain"/>
    <property type="match status" value="1"/>
</dbReference>
<dbReference type="Proteomes" id="UP001165395">
    <property type="component" value="Unassembled WGS sequence"/>
</dbReference>
<keyword evidence="5 13" id="KW-0597">Phosphoprotein</keyword>
<dbReference type="InterPro" id="IPR036890">
    <property type="entry name" value="HATPase_C_sf"/>
</dbReference>
<dbReference type="SUPFAM" id="SSF47226">
    <property type="entry name" value="Histidine-containing phosphotransfer domain, HPT domain"/>
    <property type="match status" value="1"/>
</dbReference>
<dbReference type="InterPro" id="IPR008207">
    <property type="entry name" value="Sig_transdc_His_kin_Hpt_dom"/>
</dbReference>
<evidence type="ECO:0000256" key="9">
    <source>
        <dbReference type="ARBA" id="ARBA00022989"/>
    </source>
</evidence>
<evidence type="ECO:0000256" key="2">
    <source>
        <dbReference type="ARBA" id="ARBA00004651"/>
    </source>
</evidence>
<feature type="domain" description="HPt" evidence="16">
    <location>
        <begin position="800"/>
        <end position="898"/>
    </location>
</feature>
<dbReference type="Pfam" id="PF02518">
    <property type="entry name" value="HATPase_c"/>
    <property type="match status" value="1"/>
</dbReference>
<dbReference type="PRINTS" id="PR00344">
    <property type="entry name" value="BCTRLSENSOR"/>
</dbReference>